<dbReference type="EMBL" id="JASBWR010000055">
    <property type="protein sequence ID" value="KAJ9101909.1"/>
    <property type="molecule type" value="Genomic_DNA"/>
</dbReference>
<evidence type="ECO:0000313" key="1">
    <source>
        <dbReference type="EMBL" id="KAJ9101909.1"/>
    </source>
</evidence>
<organism evidence="1 2">
    <name type="scientific">Naganishia cerealis</name>
    <dbReference type="NCBI Taxonomy" id="610337"/>
    <lineage>
        <taxon>Eukaryota</taxon>
        <taxon>Fungi</taxon>
        <taxon>Dikarya</taxon>
        <taxon>Basidiomycota</taxon>
        <taxon>Agaricomycotina</taxon>
        <taxon>Tremellomycetes</taxon>
        <taxon>Filobasidiales</taxon>
        <taxon>Filobasidiaceae</taxon>
        <taxon>Naganishia</taxon>
    </lineage>
</organism>
<proteinExistence type="predicted"/>
<gene>
    <name evidence="1" type="ORF">QFC19_004990</name>
</gene>
<keyword evidence="2" id="KW-1185">Reference proteome</keyword>
<comment type="caution">
    <text evidence="1">The sequence shown here is derived from an EMBL/GenBank/DDBJ whole genome shotgun (WGS) entry which is preliminary data.</text>
</comment>
<reference evidence="1" key="1">
    <citation type="submission" date="2023-04" db="EMBL/GenBank/DDBJ databases">
        <title>Draft Genome sequencing of Naganishia species isolated from polar environments using Oxford Nanopore Technology.</title>
        <authorList>
            <person name="Leo P."/>
            <person name="Venkateswaran K."/>
        </authorList>
    </citation>
    <scope>NUCLEOTIDE SEQUENCE</scope>
    <source>
        <strain evidence="1">MNA-CCFEE 5261</strain>
    </source>
</reference>
<protein>
    <submittedName>
        <fullName evidence="1">Uncharacterized protein</fullName>
    </submittedName>
</protein>
<dbReference type="Proteomes" id="UP001241377">
    <property type="component" value="Unassembled WGS sequence"/>
</dbReference>
<evidence type="ECO:0000313" key="2">
    <source>
        <dbReference type="Proteomes" id="UP001241377"/>
    </source>
</evidence>
<sequence length="701" mass="77267">MLKLYLSALHNSYIPHPSSRASPNFQWFVFPMPSTVIPNGTVAQIWSRETVAAMEQGMILLGQVTEFPKAGNINWRVVEFMQACVRLWERSGYQQAEASQVIKVLWWAMGFTFQSQSLLRNLTRLLYATGAHSDALKTFELYVQLTLKARQTAQPEGALELKPKRFLDDIPPVDTAGIQPITPQAYTAQNLQDVNDDSDLELIGALLLGSKLLTIEHNDPRGAWRYLVLAGEVAESGNQPVPTFLKAQVEEAKGIVRMALAAEGIDPLRRPDYQAQGISHLDAAVKLNSNSPSGFYHLAYAHMEARQIDHAVEAIRTSIDLEPSSIPAWHLLALLLSARKEWSGALRATQVGVESWETREEELQQLRPPVTSTTIAGPPPNTAPLDATISHLDFVTQREPDMAGAQEGHMSRQRALIQGEYLAELDMPIETSTIGPPKTAQRLAEIIQLRITQAVIIEKIDGQNQALIKQHETFTYLSNKAQDVREEAAALHESVTSVDSTQVTDIGESFVAVTSGMQRSSSITQALSRSVTREAYTSSALPTQPDAEKQGAGSKKHRFIAKHLHVPGHRKTDASGQEVPETKLLAELWLHIAATFRRSGQLDQAFAAIQEAEVADVENAEVWVQLGLYHQTMGDIPLSLETLTKALTLDPDSPQAVVRLAETYVQSKQFDMAHGLLNSFTQGKGWDVPEACSKKAELAGL</sequence>
<name>A0ACC2VSG9_9TREE</name>
<accession>A0ACC2VSG9</accession>